<evidence type="ECO:0000259" key="3">
    <source>
        <dbReference type="PROSITE" id="PS50943"/>
    </source>
</evidence>
<keyword evidence="2" id="KW-0812">Transmembrane</keyword>
<dbReference type="AlphaFoldDB" id="A0A9W6EQR2"/>
<dbReference type="PANTHER" id="PTHR46558:SF4">
    <property type="entry name" value="DNA-BIDING PHAGE PROTEIN"/>
    <property type="match status" value="1"/>
</dbReference>
<dbReference type="Proteomes" id="UP001144204">
    <property type="component" value="Unassembled WGS sequence"/>
</dbReference>
<evidence type="ECO:0000313" key="5">
    <source>
        <dbReference type="Proteomes" id="UP001144204"/>
    </source>
</evidence>
<reference evidence="4" key="2">
    <citation type="journal article" date="2023" name="PLoS ONE">
        <title>Philodulcilactobacillus myokoensis gen. nov., sp. nov., a fructophilic, acidophilic, and agar-phobic lactic acid bacterium isolated from fermented vegetable extracts.</title>
        <authorList>
            <person name="Kouya T."/>
            <person name="Ishiyama Y."/>
            <person name="Ohashi S."/>
            <person name="Kumakubo R."/>
            <person name="Yamazaki T."/>
            <person name="Otaki T."/>
        </authorList>
    </citation>
    <scope>NUCLEOTIDE SEQUENCE</scope>
    <source>
        <strain evidence="4">WR16-4</strain>
    </source>
</reference>
<dbReference type="InterPro" id="IPR010982">
    <property type="entry name" value="Lambda_DNA-bd_dom_sf"/>
</dbReference>
<sequence length="204" mass="23547">MNFKNKIKFYRKHNKLTQKNLANKLNVSSKAVSRWETGKNYPDIETLIKIAKLFNTSVDDLLNNKDVEFYNNAVNGGHKLSIIKKFLLYLNVLLIVLGYLELIQPYGIHISMIPLFLFVFSIVSLYLTYNNRKSIFNDKHKIIVIFSIILVINTLIGTLGVDVKNLMLINDKFYVQGFIFGRIMLIINVSLLFAAEISIIRNKN</sequence>
<dbReference type="Pfam" id="PF01381">
    <property type="entry name" value="HTH_3"/>
    <property type="match status" value="1"/>
</dbReference>
<feature type="transmembrane region" description="Helical" evidence="2">
    <location>
        <begin position="86"/>
        <end position="102"/>
    </location>
</feature>
<dbReference type="GO" id="GO:0003677">
    <property type="term" value="F:DNA binding"/>
    <property type="evidence" value="ECO:0007669"/>
    <property type="project" value="UniProtKB-KW"/>
</dbReference>
<dbReference type="CDD" id="cd00093">
    <property type="entry name" value="HTH_XRE"/>
    <property type="match status" value="1"/>
</dbReference>
<proteinExistence type="predicted"/>
<evidence type="ECO:0000313" key="4">
    <source>
        <dbReference type="EMBL" id="GLB46176.1"/>
    </source>
</evidence>
<dbReference type="SUPFAM" id="SSF47413">
    <property type="entry name" value="lambda repressor-like DNA-binding domains"/>
    <property type="match status" value="1"/>
</dbReference>
<comment type="caution">
    <text evidence="4">The sequence shown here is derived from an EMBL/GenBank/DDBJ whole genome shotgun (WGS) entry which is preliminary data.</text>
</comment>
<evidence type="ECO:0000256" key="2">
    <source>
        <dbReference type="SAM" id="Phobius"/>
    </source>
</evidence>
<feature type="transmembrane region" description="Helical" evidence="2">
    <location>
        <begin position="141"/>
        <end position="161"/>
    </location>
</feature>
<feature type="transmembrane region" description="Helical" evidence="2">
    <location>
        <begin position="173"/>
        <end position="195"/>
    </location>
</feature>
<keyword evidence="5" id="KW-1185">Reference proteome</keyword>
<keyword evidence="2" id="KW-1133">Transmembrane helix</keyword>
<dbReference type="InterPro" id="IPR001387">
    <property type="entry name" value="Cro/C1-type_HTH"/>
</dbReference>
<accession>A0A9W6EQR2</accession>
<dbReference type="SMART" id="SM00530">
    <property type="entry name" value="HTH_XRE"/>
    <property type="match status" value="1"/>
</dbReference>
<dbReference type="EMBL" id="BRPL01000002">
    <property type="protein sequence ID" value="GLB46176.1"/>
    <property type="molecule type" value="Genomic_DNA"/>
</dbReference>
<dbReference type="PROSITE" id="PS50943">
    <property type="entry name" value="HTH_CROC1"/>
    <property type="match status" value="1"/>
</dbReference>
<organism evidence="4 5">
    <name type="scientific">Philodulcilactobacillus myokoensis</name>
    <dbReference type="NCBI Taxonomy" id="2929573"/>
    <lineage>
        <taxon>Bacteria</taxon>
        <taxon>Bacillati</taxon>
        <taxon>Bacillota</taxon>
        <taxon>Bacilli</taxon>
        <taxon>Lactobacillales</taxon>
        <taxon>Lactobacillaceae</taxon>
        <taxon>Philodulcilactobacillus</taxon>
    </lineage>
</organism>
<name>A0A9W6EQR2_9LACO</name>
<feature type="transmembrane region" description="Helical" evidence="2">
    <location>
        <begin position="108"/>
        <end position="129"/>
    </location>
</feature>
<dbReference type="RefSeq" id="WP_286135630.1">
    <property type="nucleotide sequence ID" value="NZ_BRPL01000002.1"/>
</dbReference>
<dbReference type="PANTHER" id="PTHR46558">
    <property type="entry name" value="TRACRIPTIONAL REGULATORY PROTEIN-RELATED-RELATED"/>
    <property type="match status" value="1"/>
</dbReference>
<feature type="domain" description="HTH cro/C1-type" evidence="3">
    <location>
        <begin position="7"/>
        <end position="61"/>
    </location>
</feature>
<keyword evidence="1" id="KW-0238">DNA-binding</keyword>
<protein>
    <recommendedName>
        <fullName evidence="3">HTH cro/C1-type domain-containing protein</fullName>
    </recommendedName>
</protein>
<reference evidence="4" key="1">
    <citation type="submission" date="2022-07" db="EMBL/GenBank/DDBJ databases">
        <authorList>
            <person name="Kouya T."/>
            <person name="Ishiyama Y."/>
        </authorList>
    </citation>
    <scope>NUCLEOTIDE SEQUENCE</scope>
    <source>
        <strain evidence="4">WR16-4</strain>
    </source>
</reference>
<keyword evidence="2" id="KW-0472">Membrane</keyword>
<dbReference type="Gene3D" id="1.10.260.40">
    <property type="entry name" value="lambda repressor-like DNA-binding domains"/>
    <property type="match status" value="1"/>
</dbReference>
<evidence type="ECO:0000256" key="1">
    <source>
        <dbReference type="ARBA" id="ARBA00023125"/>
    </source>
</evidence>
<gene>
    <name evidence="4" type="ORF">WR164_01550</name>
</gene>